<reference evidence="3" key="1">
    <citation type="submission" date="2019-03" db="EMBL/GenBank/DDBJ databases">
        <title>WGS assembly of Setaria viridis.</title>
        <authorList>
            <person name="Huang P."/>
            <person name="Jenkins J."/>
            <person name="Grimwood J."/>
            <person name="Barry K."/>
            <person name="Healey A."/>
            <person name="Mamidi S."/>
            <person name="Sreedasyam A."/>
            <person name="Shu S."/>
            <person name="Feldman M."/>
            <person name="Wu J."/>
            <person name="Yu Y."/>
            <person name="Chen C."/>
            <person name="Johnson J."/>
            <person name="Rokhsar D."/>
            <person name="Baxter I."/>
            <person name="Schmutz J."/>
            <person name="Brutnell T."/>
            <person name="Kellogg E."/>
        </authorList>
    </citation>
    <scope>NUCLEOTIDE SEQUENCE [LARGE SCALE GENOMIC DNA]</scope>
</reference>
<evidence type="ECO:0000256" key="2">
    <source>
        <dbReference type="SAM" id="Phobius"/>
    </source>
</evidence>
<feature type="region of interest" description="Disordered" evidence="1">
    <location>
        <begin position="330"/>
        <end position="349"/>
    </location>
</feature>
<dbReference type="AlphaFoldDB" id="A0A4U6U741"/>
<keyword evidence="2" id="KW-1133">Transmembrane helix</keyword>
<dbReference type="PANTHER" id="PTHR31170:SF18">
    <property type="entry name" value="(WILD MALAYSIAN BANANA) HYPOTHETICAL PROTEIN"/>
    <property type="match status" value="1"/>
</dbReference>
<evidence type="ECO:0000313" key="4">
    <source>
        <dbReference type="Proteomes" id="UP000298652"/>
    </source>
</evidence>
<dbReference type="Proteomes" id="UP000298652">
    <property type="component" value="Chromosome 6"/>
</dbReference>
<protein>
    <submittedName>
        <fullName evidence="3">Uncharacterized protein</fullName>
    </submittedName>
</protein>
<dbReference type="OMA" id="IHERVPW"/>
<sequence>MAMESPLMEPLLDSNDRAPAHVDTPGEHGDAAADESSAVVGNGTDAEESIEKKTVDGDDDGEEGDEMSASVQRRLDEIGAAGNEEEEEEEEEAGDDAEADEMAARMERRLAALPGKPHVSELYTIFRVAGPMRDRNRHLYEPQMVSLGPFHRGAGRHLDAMEAHKWRYLRDLLARGGGGKSGGATLADYARAARAMEPRARRRYAEPVALPPGEFAEMLLLDGCFVVEFFLKGEDREDDALIDASWAMQNVFNDLILLENQLPFFVLERFYNIATGGLGRDHFVTKVLVNYLTVDMGAARDAEPRRAPDGEIHHLLHLYYHWFLPPEDRPAGSDPAAAGSGSGKSEEDAFDEWISKPMEERVPLTLPSASDLKNAGVTIRAKKSPRSLVDVTFDPRGGVLEIPAVESYTNHVVFANLLAYEQSRGRWELQRLVSYVLLMESVVSAAHDVEILQRAGVLVKGGEDTAAFYAHLAGELCPPPEFVNNCYADLFRDVREHCGRSWNRHRAVLVHDYFSNPWTSMSAAAAVFLLVLTVVQTVYTVLPYYNPP</sequence>
<evidence type="ECO:0000256" key="1">
    <source>
        <dbReference type="SAM" id="MobiDB-lite"/>
    </source>
</evidence>
<dbReference type="Pfam" id="PF03140">
    <property type="entry name" value="DUF247"/>
    <property type="match status" value="1"/>
</dbReference>
<feature type="transmembrane region" description="Helical" evidence="2">
    <location>
        <begin position="523"/>
        <end position="545"/>
    </location>
</feature>
<feature type="compositionally biased region" description="Acidic residues" evidence="1">
    <location>
        <begin position="57"/>
        <end position="66"/>
    </location>
</feature>
<organism evidence="3 4">
    <name type="scientific">Setaria viridis</name>
    <name type="common">Green bristlegrass</name>
    <name type="synonym">Setaria italica subsp. viridis</name>
    <dbReference type="NCBI Taxonomy" id="4556"/>
    <lineage>
        <taxon>Eukaryota</taxon>
        <taxon>Viridiplantae</taxon>
        <taxon>Streptophyta</taxon>
        <taxon>Embryophyta</taxon>
        <taxon>Tracheophyta</taxon>
        <taxon>Spermatophyta</taxon>
        <taxon>Magnoliopsida</taxon>
        <taxon>Liliopsida</taxon>
        <taxon>Poales</taxon>
        <taxon>Poaceae</taxon>
        <taxon>PACMAD clade</taxon>
        <taxon>Panicoideae</taxon>
        <taxon>Panicodae</taxon>
        <taxon>Paniceae</taxon>
        <taxon>Cenchrinae</taxon>
        <taxon>Setaria</taxon>
    </lineage>
</organism>
<keyword evidence="2" id="KW-0472">Membrane</keyword>
<gene>
    <name evidence="3" type="ORF">SEVIR_6G234500v2</name>
</gene>
<feature type="region of interest" description="Disordered" evidence="1">
    <location>
        <begin position="1"/>
        <end position="99"/>
    </location>
</feature>
<name>A0A4U6U741_SETVI</name>
<keyword evidence="2" id="KW-0812">Transmembrane</keyword>
<dbReference type="EMBL" id="CM016557">
    <property type="protein sequence ID" value="TKW11448.1"/>
    <property type="molecule type" value="Genomic_DNA"/>
</dbReference>
<accession>A0A4U6U741</accession>
<dbReference type="Gramene" id="TKW11448">
    <property type="protein sequence ID" value="TKW11448"/>
    <property type="gene ID" value="SEVIR_6G234500v2"/>
</dbReference>
<dbReference type="PANTHER" id="PTHR31170">
    <property type="entry name" value="BNAC04G53230D PROTEIN"/>
    <property type="match status" value="1"/>
</dbReference>
<feature type="compositionally biased region" description="Acidic residues" evidence="1">
    <location>
        <begin position="83"/>
        <end position="99"/>
    </location>
</feature>
<evidence type="ECO:0000313" key="3">
    <source>
        <dbReference type="EMBL" id="TKW11448.1"/>
    </source>
</evidence>
<dbReference type="InterPro" id="IPR004158">
    <property type="entry name" value="DUF247_pln"/>
</dbReference>
<proteinExistence type="predicted"/>
<keyword evidence="4" id="KW-1185">Reference proteome</keyword>
<feature type="compositionally biased region" description="Basic and acidic residues" evidence="1">
    <location>
        <begin position="14"/>
        <end position="31"/>
    </location>
</feature>